<dbReference type="Proteomes" id="UP000251571">
    <property type="component" value="Unassembled WGS sequence"/>
</dbReference>
<accession>A0A2Y9B4Y5</accession>
<sequence>MASVKSAMQATRPDLVVHAAAATPDAAREAAGDAAAILDINAGGTARVIESAASLGVRRVIALSSVAVYGRTLEECAGLDEEMPPSPKVLYAISKLSAEMLALRLGAVHGVSVLTPRLGVLWGPWEHRTGERATPSPVYCMVEAARSGRDVVLPFPASAPLCEVSAAREMLLALIETETAEGVVNVGADRSVDLLEMAERVARAFGVRAEIDAGRANVPFFAVNRPPMRLGRLAAMTGRRFDVAPIDEALDRYFAWLDGLDGDGVPCPRR</sequence>
<reference evidence="4 6" key="2">
    <citation type="submission" date="2018-03" db="EMBL/GenBank/DDBJ databases">
        <title>Genomic Encyclopedia of Archaeal and Bacterial Type Strains, Phase II (KMG-II): from individual species to whole genera.</title>
        <authorList>
            <person name="Goeker M."/>
        </authorList>
    </citation>
    <scope>NUCLEOTIDE SEQUENCE [LARGE SCALE GENOMIC DNA]</scope>
    <source>
        <strain evidence="4 6">DSM 25227</strain>
    </source>
</reference>
<proteinExistence type="predicted"/>
<dbReference type="Gene3D" id="3.40.50.720">
    <property type="entry name" value="NAD(P)-binding Rossmann-like Domain"/>
    <property type="match status" value="1"/>
</dbReference>
<evidence type="ECO:0000256" key="1">
    <source>
        <dbReference type="ARBA" id="ARBA00022857"/>
    </source>
</evidence>
<keyword evidence="1" id="KW-0521">NADP</keyword>
<dbReference type="PANTHER" id="PTHR43103">
    <property type="entry name" value="NUCLEOSIDE-DIPHOSPHATE-SUGAR EPIMERASE"/>
    <property type="match status" value="1"/>
</dbReference>
<gene>
    <name evidence="4" type="ORF">BCF38_12014</name>
    <name evidence="5" type="ORF">SAMN05421539_12014</name>
</gene>
<dbReference type="PANTHER" id="PTHR43103:SF3">
    <property type="entry name" value="ADP-L-GLYCERO-D-MANNO-HEPTOSE-6-EPIMERASE"/>
    <property type="match status" value="1"/>
</dbReference>
<keyword evidence="6" id="KW-1185">Reference proteome</keyword>
<evidence type="ECO:0000313" key="4">
    <source>
        <dbReference type="EMBL" id="PWJ11170.1"/>
    </source>
</evidence>
<dbReference type="InterPro" id="IPR036291">
    <property type="entry name" value="NAD(P)-bd_dom_sf"/>
</dbReference>
<dbReference type="Pfam" id="PF01370">
    <property type="entry name" value="Epimerase"/>
    <property type="match status" value="1"/>
</dbReference>
<feature type="domain" description="NAD-dependent epimerase/dehydratase" evidence="3">
    <location>
        <begin position="3"/>
        <end position="177"/>
    </location>
</feature>
<evidence type="ECO:0000313" key="5">
    <source>
        <dbReference type="EMBL" id="SSA51471.1"/>
    </source>
</evidence>
<dbReference type="InterPro" id="IPR001509">
    <property type="entry name" value="Epimerase_deHydtase"/>
</dbReference>
<evidence type="ECO:0000259" key="3">
    <source>
        <dbReference type="Pfam" id="PF01370"/>
    </source>
</evidence>
<reference evidence="5 7" key="1">
    <citation type="submission" date="2016-10" db="EMBL/GenBank/DDBJ databases">
        <authorList>
            <person name="Cai Z."/>
        </authorList>
    </citation>
    <scope>NUCLEOTIDE SEQUENCE [LARGE SCALE GENOMIC DNA]</scope>
    <source>
        <strain evidence="5 7">DSM 25227</strain>
    </source>
</reference>
<evidence type="ECO:0000256" key="2">
    <source>
        <dbReference type="ARBA" id="ARBA00023277"/>
    </source>
</evidence>
<dbReference type="EMBL" id="QGDJ01000020">
    <property type="protein sequence ID" value="PWJ11170.1"/>
    <property type="molecule type" value="Genomic_DNA"/>
</dbReference>
<dbReference type="CDD" id="cd08946">
    <property type="entry name" value="SDR_e"/>
    <property type="match status" value="1"/>
</dbReference>
<organism evidence="5 7">
    <name type="scientific">Jannaschia seohaensis</name>
    <dbReference type="NCBI Taxonomy" id="475081"/>
    <lineage>
        <taxon>Bacteria</taxon>
        <taxon>Pseudomonadati</taxon>
        <taxon>Pseudomonadota</taxon>
        <taxon>Alphaproteobacteria</taxon>
        <taxon>Rhodobacterales</taxon>
        <taxon>Roseobacteraceae</taxon>
        <taxon>Jannaschia</taxon>
    </lineage>
</organism>
<keyword evidence="2" id="KW-0119">Carbohydrate metabolism</keyword>
<protein>
    <submittedName>
        <fullName evidence="5">UDP-glucose 4-epimerase</fullName>
    </submittedName>
</protein>
<dbReference type="EMBL" id="UETC01000020">
    <property type="protein sequence ID" value="SSA51471.1"/>
    <property type="molecule type" value="Genomic_DNA"/>
</dbReference>
<dbReference type="Proteomes" id="UP000245839">
    <property type="component" value="Unassembled WGS sequence"/>
</dbReference>
<dbReference type="AlphaFoldDB" id="A0A2Y9B4Y5"/>
<evidence type="ECO:0000313" key="6">
    <source>
        <dbReference type="Proteomes" id="UP000245839"/>
    </source>
</evidence>
<dbReference type="SUPFAM" id="SSF51735">
    <property type="entry name" value="NAD(P)-binding Rossmann-fold domains"/>
    <property type="match status" value="1"/>
</dbReference>
<name>A0A2Y9B4Y5_9RHOB</name>
<evidence type="ECO:0000313" key="7">
    <source>
        <dbReference type="Proteomes" id="UP000251571"/>
    </source>
</evidence>